<dbReference type="InterPro" id="IPR004088">
    <property type="entry name" value="KH_dom_type_1"/>
</dbReference>
<keyword evidence="1" id="KW-0694">RNA-binding</keyword>
<evidence type="ECO:0000313" key="3">
    <source>
        <dbReference type="EMBL" id="RLW12151.1"/>
    </source>
</evidence>
<accession>A0A3L8T042</accession>
<name>A0A3L8T042_CHLGU</name>
<keyword evidence="4" id="KW-1185">Reference proteome</keyword>
<evidence type="ECO:0000256" key="1">
    <source>
        <dbReference type="PROSITE-ProRule" id="PRU00117"/>
    </source>
</evidence>
<feature type="non-terminal residue" evidence="3">
    <location>
        <position position="1"/>
    </location>
</feature>
<dbReference type="OrthoDB" id="196131at2759"/>
<feature type="domain" description="K Homology" evidence="2">
    <location>
        <begin position="1"/>
        <end position="45"/>
    </location>
</feature>
<dbReference type="AlphaFoldDB" id="A0A3L8T042"/>
<proteinExistence type="predicted"/>
<evidence type="ECO:0000259" key="2">
    <source>
        <dbReference type="Pfam" id="PF00013"/>
    </source>
</evidence>
<dbReference type="PROSITE" id="PS50084">
    <property type="entry name" value="KH_TYPE_1"/>
    <property type="match status" value="1"/>
</dbReference>
<sequence length="75" mass="8312">RGGAKIKELEDSSGSRIKVTRGTYESEVKIFGSTDVQNKAKMLIDNLITNSGQNYVRGGTEKEVSQKVDEYVSRD</sequence>
<dbReference type="Gene3D" id="3.30.1370.10">
    <property type="entry name" value="K Homology domain, type 1"/>
    <property type="match status" value="1"/>
</dbReference>
<organism evidence="3 4">
    <name type="scientific">Chloebia gouldiae</name>
    <name type="common">Gouldian finch</name>
    <name type="synonym">Erythrura gouldiae</name>
    <dbReference type="NCBI Taxonomy" id="44316"/>
    <lineage>
        <taxon>Eukaryota</taxon>
        <taxon>Metazoa</taxon>
        <taxon>Chordata</taxon>
        <taxon>Craniata</taxon>
        <taxon>Vertebrata</taxon>
        <taxon>Euteleostomi</taxon>
        <taxon>Archelosauria</taxon>
        <taxon>Archosauria</taxon>
        <taxon>Dinosauria</taxon>
        <taxon>Saurischia</taxon>
        <taxon>Theropoda</taxon>
        <taxon>Coelurosauria</taxon>
        <taxon>Aves</taxon>
        <taxon>Neognathae</taxon>
        <taxon>Neoaves</taxon>
        <taxon>Telluraves</taxon>
        <taxon>Australaves</taxon>
        <taxon>Passeriformes</taxon>
        <taxon>Passeroidea</taxon>
        <taxon>Passeridae</taxon>
        <taxon>Chloebia</taxon>
    </lineage>
</organism>
<dbReference type="SUPFAM" id="SSF54791">
    <property type="entry name" value="Eukaryotic type KH-domain (KH-domain type I)"/>
    <property type="match status" value="1"/>
</dbReference>
<dbReference type="Proteomes" id="UP000276834">
    <property type="component" value="Unassembled WGS sequence"/>
</dbReference>
<dbReference type="InterPro" id="IPR036612">
    <property type="entry name" value="KH_dom_type_1_sf"/>
</dbReference>
<evidence type="ECO:0000313" key="4">
    <source>
        <dbReference type="Proteomes" id="UP000276834"/>
    </source>
</evidence>
<dbReference type="Pfam" id="PF00013">
    <property type="entry name" value="KH_1"/>
    <property type="match status" value="1"/>
</dbReference>
<reference evidence="3 4" key="1">
    <citation type="journal article" date="2018" name="Proc. R. Soc. B">
        <title>A non-coding region near Follistatin controls head colour polymorphism in the Gouldian finch.</title>
        <authorList>
            <person name="Toomey M.B."/>
            <person name="Marques C.I."/>
            <person name="Andrade P."/>
            <person name="Araujo P.M."/>
            <person name="Sabatino S."/>
            <person name="Gazda M.A."/>
            <person name="Afonso S."/>
            <person name="Lopes R.J."/>
            <person name="Corbo J.C."/>
            <person name="Carneiro M."/>
        </authorList>
    </citation>
    <scope>NUCLEOTIDE SEQUENCE [LARGE SCALE GENOMIC DNA]</scope>
    <source>
        <strain evidence="3">Red01</strain>
        <tissue evidence="3">Muscle</tissue>
    </source>
</reference>
<gene>
    <name evidence="3" type="ORF">DV515_00000816</name>
</gene>
<comment type="caution">
    <text evidence="3">The sequence shown here is derived from an EMBL/GenBank/DDBJ whole genome shotgun (WGS) entry which is preliminary data.</text>
</comment>
<dbReference type="EMBL" id="QUSF01000002">
    <property type="protein sequence ID" value="RLW12151.1"/>
    <property type="molecule type" value="Genomic_DNA"/>
</dbReference>
<dbReference type="GO" id="GO:0003723">
    <property type="term" value="F:RNA binding"/>
    <property type="evidence" value="ECO:0007669"/>
    <property type="project" value="UniProtKB-UniRule"/>
</dbReference>
<protein>
    <recommendedName>
        <fullName evidence="2">K Homology domain-containing protein</fullName>
    </recommendedName>
</protein>